<dbReference type="RefSeq" id="WP_207003036.1">
    <property type="nucleotide sequence ID" value="NZ_JAEKJR010000002.1"/>
</dbReference>
<comment type="caution">
    <text evidence="1">The sequence shown here is derived from an EMBL/GenBank/DDBJ whole genome shotgun (WGS) entry which is preliminary data.</text>
</comment>
<sequence length="167" mass="18994">MSEPDYLGSPRPALTLYLPHRPQGLDELVAAPDARRLVENNSNHWRKIVTLLAKIVSPQAEWRSFRDDALFAHTALCFAPRLEDASGWHWIGGKDNLQRFTIEDLNAKALKSAPEVALDIEKRVLLTPYPDYRQLSNATVAEIRNALERAGFYRRNQGRPVRAVPVR</sequence>
<proteinExistence type="predicted"/>
<evidence type="ECO:0000313" key="2">
    <source>
        <dbReference type="Proteomes" id="UP000664293"/>
    </source>
</evidence>
<dbReference type="Proteomes" id="UP000664293">
    <property type="component" value="Unassembled WGS sequence"/>
</dbReference>
<gene>
    <name evidence="1" type="ORF">JF535_13555</name>
</gene>
<dbReference type="InterPro" id="IPR054222">
    <property type="entry name" value="DUF6942"/>
</dbReference>
<keyword evidence="2" id="KW-1185">Reference proteome</keyword>
<protein>
    <submittedName>
        <fullName evidence="1">Uncharacterized protein</fullName>
    </submittedName>
</protein>
<dbReference type="Pfam" id="PF22098">
    <property type="entry name" value="DUF6942"/>
    <property type="match status" value="1"/>
</dbReference>
<reference evidence="1 2" key="1">
    <citation type="submission" date="2020-12" db="EMBL/GenBank/DDBJ databases">
        <title>Oil enriched cultivation method for isolating marine PHA-producing bacteria.</title>
        <authorList>
            <person name="Zheng W."/>
            <person name="Yu S."/>
            <person name="Huang Y."/>
        </authorList>
    </citation>
    <scope>NUCLEOTIDE SEQUENCE [LARGE SCALE GENOMIC DNA]</scope>
    <source>
        <strain evidence="1 2">SN0-2</strain>
    </source>
</reference>
<organism evidence="1 2">
    <name type="scientific">Microbulbifer salipaludis</name>
    <dbReference type="NCBI Taxonomy" id="187980"/>
    <lineage>
        <taxon>Bacteria</taxon>
        <taxon>Pseudomonadati</taxon>
        <taxon>Pseudomonadota</taxon>
        <taxon>Gammaproteobacteria</taxon>
        <taxon>Cellvibrionales</taxon>
        <taxon>Microbulbiferaceae</taxon>
        <taxon>Microbulbifer</taxon>
    </lineage>
</organism>
<accession>A0ABS3E9D1</accession>
<name>A0ABS3E9D1_9GAMM</name>
<evidence type="ECO:0000313" key="1">
    <source>
        <dbReference type="EMBL" id="MBN8431876.1"/>
    </source>
</evidence>
<dbReference type="EMBL" id="JAEKJR010000002">
    <property type="protein sequence ID" value="MBN8431876.1"/>
    <property type="molecule type" value="Genomic_DNA"/>
</dbReference>